<organism evidence="1 2">
    <name type="scientific">Thalassoglobus neptunius</name>
    <dbReference type="NCBI Taxonomy" id="1938619"/>
    <lineage>
        <taxon>Bacteria</taxon>
        <taxon>Pseudomonadati</taxon>
        <taxon>Planctomycetota</taxon>
        <taxon>Planctomycetia</taxon>
        <taxon>Planctomycetales</taxon>
        <taxon>Planctomycetaceae</taxon>
        <taxon>Thalassoglobus</taxon>
    </lineage>
</organism>
<evidence type="ECO:0000313" key="2">
    <source>
        <dbReference type="Proteomes" id="UP000317243"/>
    </source>
</evidence>
<comment type="caution">
    <text evidence="1">The sequence shown here is derived from an EMBL/GenBank/DDBJ whole genome shotgun (WGS) entry which is preliminary data.</text>
</comment>
<dbReference type="AlphaFoldDB" id="A0A5C5X931"/>
<name>A0A5C5X931_9PLAN</name>
<dbReference type="RefSeq" id="WP_261342042.1">
    <property type="nucleotide sequence ID" value="NZ_SIHI01000001.1"/>
</dbReference>
<accession>A0A5C5X931</accession>
<proteinExistence type="predicted"/>
<dbReference type="EMBL" id="SIHI01000001">
    <property type="protein sequence ID" value="TWT58655.1"/>
    <property type="molecule type" value="Genomic_DNA"/>
</dbReference>
<dbReference type="PROSITE" id="PS51257">
    <property type="entry name" value="PROKAR_LIPOPROTEIN"/>
    <property type="match status" value="1"/>
</dbReference>
<sequence>MNRIKTIAAAILVVLPLISSGCQALQSVSIFPGSSGLPAQSEE</sequence>
<evidence type="ECO:0000313" key="1">
    <source>
        <dbReference type="EMBL" id="TWT58655.1"/>
    </source>
</evidence>
<protein>
    <submittedName>
        <fullName evidence="1">Uncharacterized protein</fullName>
    </submittedName>
</protein>
<reference evidence="1 2" key="1">
    <citation type="submission" date="2019-02" db="EMBL/GenBank/DDBJ databases">
        <title>Deep-cultivation of Planctomycetes and their phenomic and genomic characterization uncovers novel biology.</title>
        <authorList>
            <person name="Wiegand S."/>
            <person name="Jogler M."/>
            <person name="Boedeker C."/>
            <person name="Pinto D."/>
            <person name="Vollmers J."/>
            <person name="Rivas-Marin E."/>
            <person name="Kohn T."/>
            <person name="Peeters S.H."/>
            <person name="Heuer A."/>
            <person name="Rast P."/>
            <person name="Oberbeckmann S."/>
            <person name="Bunk B."/>
            <person name="Jeske O."/>
            <person name="Meyerdierks A."/>
            <person name="Storesund J.E."/>
            <person name="Kallscheuer N."/>
            <person name="Luecker S."/>
            <person name="Lage O.M."/>
            <person name="Pohl T."/>
            <person name="Merkel B.J."/>
            <person name="Hornburger P."/>
            <person name="Mueller R.-W."/>
            <person name="Bruemmer F."/>
            <person name="Labrenz M."/>
            <person name="Spormann A.M."/>
            <person name="Op Den Camp H."/>
            <person name="Overmann J."/>
            <person name="Amann R."/>
            <person name="Jetten M.S.M."/>
            <person name="Mascher T."/>
            <person name="Medema M.H."/>
            <person name="Devos D.P."/>
            <person name="Kaster A.-K."/>
            <person name="Ovreas L."/>
            <person name="Rohde M."/>
            <person name="Galperin M.Y."/>
            <person name="Jogler C."/>
        </authorList>
    </citation>
    <scope>NUCLEOTIDE SEQUENCE [LARGE SCALE GENOMIC DNA]</scope>
    <source>
        <strain evidence="1 2">KOR42</strain>
    </source>
</reference>
<gene>
    <name evidence="1" type="ORF">KOR42_20370</name>
</gene>
<keyword evidence="2" id="KW-1185">Reference proteome</keyword>
<dbReference type="Proteomes" id="UP000317243">
    <property type="component" value="Unassembled WGS sequence"/>
</dbReference>